<proteinExistence type="predicted"/>
<name>A0A1H5EQB0_9MICO</name>
<dbReference type="InterPro" id="IPR003870">
    <property type="entry name" value="DUF222"/>
</dbReference>
<gene>
    <name evidence="3" type="ORF">SAMN04488554_1096</name>
</gene>
<feature type="compositionally biased region" description="Low complexity" evidence="1">
    <location>
        <begin position="413"/>
        <end position="423"/>
    </location>
</feature>
<dbReference type="CDD" id="cd00085">
    <property type="entry name" value="HNHc"/>
    <property type="match status" value="1"/>
</dbReference>
<dbReference type="Proteomes" id="UP000199220">
    <property type="component" value="Unassembled WGS sequence"/>
</dbReference>
<evidence type="ECO:0000313" key="4">
    <source>
        <dbReference type="Proteomes" id="UP000199220"/>
    </source>
</evidence>
<feature type="domain" description="DUF222" evidence="2">
    <location>
        <begin position="79"/>
        <end position="333"/>
    </location>
</feature>
<reference evidence="4" key="1">
    <citation type="submission" date="2016-10" db="EMBL/GenBank/DDBJ databases">
        <authorList>
            <person name="Varghese N."/>
            <person name="Submissions S."/>
        </authorList>
    </citation>
    <scope>NUCLEOTIDE SEQUENCE [LARGE SCALE GENOMIC DNA]</scope>
    <source>
        <strain evidence="4">DSM 21368</strain>
    </source>
</reference>
<dbReference type="STRING" id="648782.SAMN04488554_1096"/>
<keyword evidence="4" id="KW-1185">Reference proteome</keyword>
<dbReference type="EMBL" id="FNTX01000001">
    <property type="protein sequence ID" value="SED93286.1"/>
    <property type="molecule type" value="Genomic_DNA"/>
</dbReference>
<organism evidence="3 4">
    <name type="scientific">Ruania alba</name>
    <dbReference type="NCBI Taxonomy" id="648782"/>
    <lineage>
        <taxon>Bacteria</taxon>
        <taxon>Bacillati</taxon>
        <taxon>Actinomycetota</taxon>
        <taxon>Actinomycetes</taxon>
        <taxon>Micrococcales</taxon>
        <taxon>Ruaniaceae</taxon>
        <taxon>Ruania</taxon>
    </lineage>
</organism>
<dbReference type="Pfam" id="PF02720">
    <property type="entry name" value="DUF222"/>
    <property type="match status" value="1"/>
</dbReference>
<feature type="compositionally biased region" description="Gly residues" evidence="1">
    <location>
        <begin position="342"/>
        <end position="356"/>
    </location>
</feature>
<accession>A0A1H5EQB0</accession>
<feature type="region of interest" description="Disordered" evidence="1">
    <location>
        <begin position="403"/>
        <end position="423"/>
    </location>
</feature>
<evidence type="ECO:0000313" key="3">
    <source>
        <dbReference type="EMBL" id="SED93286.1"/>
    </source>
</evidence>
<sequence>MGEEASVPAGAPIGARFQAARRADRANPAWSFETGWSQAAAVVAEAAADAELLALLEEECDGRTTPDEGLLVELVAATDRLQNHLAGVQATFVEELLERRRGSMGVSRTRDELALRLATTGYAAETVVARAGALAGAPDVAEAVRRGCLSPRKADLITEATDELGLAQARAVQQHAVVFGADHTVPQLRRELEAAVLAVDPAEAERAREKAVARRRVVREPARHGMEWVSALLPAEAAACVYTAVDGLAADGAADDERTVDQRRADAFTGVFEEILATGATVGGVVVPDRQGRRPVVRVSVTEPVLAGDEQSPAVLHGYGPITAATARRLAAGGVLEQSRYGGTGPPGAGGTGPPGGAARRGLFDPMNEVLPPARAPGVPDGTDPERLVNWVHARLEWVRRRTGGGGARHSNTDTADTTDTAAAGAGDPLTVMVGELGLVACDSYAPSRRLRDLVTGRDQTCRFPGCMVPAWRCQLDHIVPFDPQVPAWAQTVETNLQCLCAHHHQGKTERVFSVERDSRSGITTWRTRTGHVYTRLPERVDLSALTVQLRRDAAAIWTGEDVDDVFWWDDPPEDMTPPPVHLLDERDILPGGDVLEEITNQRGNAA</sequence>
<dbReference type="InterPro" id="IPR003615">
    <property type="entry name" value="HNH_nuc"/>
</dbReference>
<dbReference type="AlphaFoldDB" id="A0A1H5EQB0"/>
<evidence type="ECO:0000256" key="1">
    <source>
        <dbReference type="SAM" id="MobiDB-lite"/>
    </source>
</evidence>
<dbReference type="Gene3D" id="1.10.30.50">
    <property type="match status" value="1"/>
</dbReference>
<evidence type="ECO:0000259" key="2">
    <source>
        <dbReference type="Pfam" id="PF02720"/>
    </source>
</evidence>
<protein>
    <recommendedName>
        <fullName evidence="2">DUF222 domain-containing protein</fullName>
    </recommendedName>
</protein>
<feature type="region of interest" description="Disordered" evidence="1">
    <location>
        <begin position="337"/>
        <end position="361"/>
    </location>
</feature>